<organism evidence="3 4">
    <name type="scientific">Penicillium frequentans</name>
    <dbReference type="NCBI Taxonomy" id="3151616"/>
    <lineage>
        <taxon>Eukaryota</taxon>
        <taxon>Fungi</taxon>
        <taxon>Dikarya</taxon>
        <taxon>Ascomycota</taxon>
        <taxon>Pezizomycotina</taxon>
        <taxon>Eurotiomycetes</taxon>
        <taxon>Eurotiomycetidae</taxon>
        <taxon>Eurotiales</taxon>
        <taxon>Aspergillaceae</taxon>
        <taxon>Penicillium</taxon>
    </lineage>
</organism>
<dbReference type="InterPro" id="IPR039875">
    <property type="entry name" value="LENG1-like"/>
</dbReference>
<evidence type="ECO:0000313" key="4">
    <source>
        <dbReference type="Proteomes" id="UP001220324"/>
    </source>
</evidence>
<feature type="compositionally biased region" description="Basic residues" evidence="1">
    <location>
        <begin position="333"/>
        <end position="345"/>
    </location>
</feature>
<feature type="compositionally biased region" description="Basic residues" evidence="1">
    <location>
        <begin position="308"/>
        <end position="321"/>
    </location>
</feature>
<sequence length="357" mass="41860">MPLHLLGKKSWNVYNPENVARVKRDEGQAKALEEEDERRMQEVDADRRIRILRGERVPTPPPPPPARSASEALSRSERTLADDAGRTRKRRRIAGEDDTERDIRYAREDAEQASAKREELTVAALRKNKTSDAPILDRDGHINLFPAEGGKKKVEKNKEAEAEAQKEKQSYEDQYTMRFSNAAGFKQSIGQKPWYSSSAQAVEAPDTRSKNVWGNEDPMRKEREKFRMDANDPLAAMKRGVRQLRATEQERKRWNDEKRKELESLKSEQGSRDRLNYHRKRRSRSADSLEGFKLDVPAVKDRDEKDHRSSRRHHHRHHHRDRSRDRHRESSSRRSHHSSTRTQRPRKSENEAVYEKR</sequence>
<dbReference type="PANTHER" id="PTHR22093">
    <property type="entry name" value="LEUKOCYTE RECEPTOR CLUSTER LRC MEMBER 1"/>
    <property type="match status" value="1"/>
</dbReference>
<gene>
    <name evidence="3" type="ORF">N7494_006670</name>
</gene>
<protein>
    <recommendedName>
        <fullName evidence="2">CBF1-interacting co-repressor CIR N-terminal domain-containing protein</fullName>
    </recommendedName>
</protein>
<evidence type="ECO:0000259" key="2">
    <source>
        <dbReference type="SMART" id="SM01083"/>
    </source>
</evidence>
<feature type="region of interest" description="Disordered" evidence="1">
    <location>
        <begin position="193"/>
        <end position="357"/>
    </location>
</feature>
<reference evidence="3 4" key="1">
    <citation type="journal article" date="2023" name="IMA Fungus">
        <title>Comparative genomic study of the Penicillium genus elucidates a diverse pangenome and 15 lateral gene transfer events.</title>
        <authorList>
            <person name="Petersen C."/>
            <person name="Sorensen T."/>
            <person name="Nielsen M.R."/>
            <person name="Sondergaard T.E."/>
            <person name="Sorensen J.L."/>
            <person name="Fitzpatrick D.A."/>
            <person name="Frisvad J.C."/>
            <person name="Nielsen K.L."/>
        </authorList>
    </citation>
    <scope>NUCLEOTIDE SEQUENCE [LARGE SCALE GENOMIC DNA]</scope>
    <source>
        <strain evidence="3 4">IBT 35679</strain>
    </source>
</reference>
<evidence type="ECO:0000313" key="3">
    <source>
        <dbReference type="EMBL" id="KAJ5541594.1"/>
    </source>
</evidence>
<dbReference type="Proteomes" id="UP001220324">
    <property type="component" value="Unassembled WGS sequence"/>
</dbReference>
<feature type="compositionally biased region" description="Basic and acidic residues" evidence="1">
    <location>
        <begin position="25"/>
        <end position="56"/>
    </location>
</feature>
<dbReference type="InterPro" id="IPR019339">
    <property type="entry name" value="CIR_N_dom"/>
</dbReference>
<feature type="compositionally biased region" description="Basic and acidic residues" evidence="1">
    <location>
        <begin position="284"/>
        <end position="307"/>
    </location>
</feature>
<feature type="region of interest" description="Disordered" evidence="1">
    <location>
        <begin position="25"/>
        <end position="118"/>
    </location>
</feature>
<dbReference type="EMBL" id="JAQIZZ010000005">
    <property type="protein sequence ID" value="KAJ5541594.1"/>
    <property type="molecule type" value="Genomic_DNA"/>
</dbReference>
<keyword evidence="4" id="KW-1185">Reference proteome</keyword>
<proteinExistence type="predicted"/>
<name>A0AAD6CX24_9EURO</name>
<dbReference type="SMART" id="SM01083">
    <property type="entry name" value="Cir_N"/>
    <property type="match status" value="1"/>
</dbReference>
<feature type="region of interest" description="Disordered" evidence="1">
    <location>
        <begin position="133"/>
        <end position="170"/>
    </location>
</feature>
<feature type="compositionally biased region" description="Basic and acidic residues" evidence="1">
    <location>
        <begin position="217"/>
        <end position="230"/>
    </location>
</feature>
<comment type="caution">
    <text evidence="3">The sequence shown here is derived from an EMBL/GenBank/DDBJ whole genome shotgun (WGS) entry which is preliminary data.</text>
</comment>
<feature type="compositionally biased region" description="Basic and acidic residues" evidence="1">
    <location>
        <begin position="322"/>
        <end position="332"/>
    </location>
</feature>
<dbReference type="AlphaFoldDB" id="A0AAD6CX24"/>
<feature type="compositionally biased region" description="Basic and acidic residues" evidence="1">
    <location>
        <begin position="149"/>
        <end position="170"/>
    </location>
</feature>
<feature type="compositionally biased region" description="Basic and acidic residues" evidence="1">
    <location>
        <begin position="101"/>
        <end position="118"/>
    </location>
</feature>
<feature type="domain" description="CBF1-interacting co-repressor CIR N-terminal" evidence="2">
    <location>
        <begin position="10"/>
        <end position="46"/>
    </location>
</feature>
<feature type="compositionally biased region" description="Basic and acidic residues" evidence="1">
    <location>
        <begin position="74"/>
        <end position="86"/>
    </location>
</feature>
<dbReference type="PANTHER" id="PTHR22093:SF0">
    <property type="entry name" value="LEUKOCYTE RECEPTOR CLUSTER MEMBER 1"/>
    <property type="match status" value="1"/>
</dbReference>
<feature type="compositionally biased region" description="Basic and acidic residues" evidence="1">
    <location>
        <begin position="346"/>
        <end position="357"/>
    </location>
</feature>
<feature type="compositionally biased region" description="Basic and acidic residues" evidence="1">
    <location>
        <begin position="245"/>
        <end position="276"/>
    </location>
</feature>
<evidence type="ECO:0000256" key="1">
    <source>
        <dbReference type="SAM" id="MobiDB-lite"/>
    </source>
</evidence>
<accession>A0AAD6CX24</accession>